<dbReference type="InterPro" id="IPR000808">
    <property type="entry name" value="Mrp-like_CS"/>
</dbReference>
<sequence length="271" mass="28817">MAEVKNVIAVASGKGGVGKSTVSVNLALSLLARGAKVGLLDADIYGPSIPLMLGVLDQKPTTPDNKTFTPIESHGLELMSIGFIVSEDQATIWRGPMLSQALSQLLLQTNWSSLDYLVIDLPPGTGDAQLTLCQKANLTGAVLVSTPQQVALLDVKKSLQAFKKLSVPIIGLIENMSYFICPECGHEENIFGEGATDKFLKDNKIPLLGKIPIESAFASSGDTGKPLVLGSDKDYMKVIYNDLASSLVDHLDKIEKPTPKVGDIAVEVTGK</sequence>
<comment type="similarity">
    <text evidence="6">Belongs to the Mrp/NBP35 ATP-binding proteins family.</text>
</comment>
<dbReference type="AlphaFoldDB" id="A0A382IX08"/>
<keyword evidence="2" id="KW-0547">Nucleotide-binding</keyword>
<evidence type="ECO:0000256" key="6">
    <source>
        <dbReference type="ARBA" id="ARBA00024036"/>
    </source>
</evidence>
<dbReference type="SUPFAM" id="SSF52540">
    <property type="entry name" value="P-loop containing nucleoside triphosphate hydrolases"/>
    <property type="match status" value="1"/>
</dbReference>
<evidence type="ECO:0000313" key="7">
    <source>
        <dbReference type="EMBL" id="SVC04270.1"/>
    </source>
</evidence>
<dbReference type="GO" id="GO:0140663">
    <property type="term" value="F:ATP-dependent FeS chaperone activity"/>
    <property type="evidence" value="ECO:0007669"/>
    <property type="project" value="InterPro"/>
</dbReference>
<dbReference type="EMBL" id="UINC01070260">
    <property type="protein sequence ID" value="SVC04270.1"/>
    <property type="molecule type" value="Genomic_DNA"/>
</dbReference>
<accession>A0A382IX08</accession>
<dbReference type="GO" id="GO:0016226">
    <property type="term" value="P:iron-sulfur cluster assembly"/>
    <property type="evidence" value="ECO:0007669"/>
    <property type="project" value="InterPro"/>
</dbReference>
<gene>
    <name evidence="7" type="ORF">METZ01_LOCUS257124</name>
</gene>
<dbReference type="InterPro" id="IPR033756">
    <property type="entry name" value="YlxH/NBP35"/>
</dbReference>
<dbReference type="HAMAP" id="MF_02040">
    <property type="entry name" value="Mrp_NBP35"/>
    <property type="match status" value="1"/>
</dbReference>
<keyword evidence="4" id="KW-0408">Iron</keyword>
<dbReference type="Gene3D" id="3.40.50.300">
    <property type="entry name" value="P-loop containing nucleotide triphosphate hydrolases"/>
    <property type="match status" value="1"/>
</dbReference>
<evidence type="ECO:0008006" key="8">
    <source>
        <dbReference type="Google" id="ProtNLM"/>
    </source>
</evidence>
<dbReference type="FunFam" id="3.40.50.300:FF:000418">
    <property type="entry name" value="Iron-sulfur cluster carrier protein"/>
    <property type="match status" value="1"/>
</dbReference>
<reference evidence="7" key="1">
    <citation type="submission" date="2018-05" db="EMBL/GenBank/DDBJ databases">
        <authorList>
            <person name="Lanie J.A."/>
            <person name="Ng W.-L."/>
            <person name="Kazmierczak K.M."/>
            <person name="Andrzejewski T.M."/>
            <person name="Davidsen T.M."/>
            <person name="Wayne K.J."/>
            <person name="Tettelin H."/>
            <person name="Glass J.I."/>
            <person name="Rusch D."/>
            <person name="Podicherti R."/>
            <person name="Tsui H.-C.T."/>
            <person name="Winkler M.E."/>
        </authorList>
    </citation>
    <scope>NUCLEOTIDE SEQUENCE</scope>
</reference>
<dbReference type="PANTHER" id="PTHR42961:SF2">
    <property type="entry name" value="IRON-SULFUR PROTEIN NUBPL"/>
    <property type="match status" value="1"/>
</dbReference>
<evidence type="ECO:0000256" key="2">
    <source>
        <dbReference type="ARBA" id="ARBA00022741"/>
    </source>
</evidence>
<protein>
    <recommendedName>
        <fullName evidence="8">Iron-sulfur cluster carrier protein</fullName>
    </recommendedName>
</protein>
<dbReference type="GO" id="GO:0005524">
    <property type="term" value="F:ATP binding"/>
    <property type="evidence" value="ECO:0007669"/>
    <property type="project" value="UniProtKB-KW"/>
</dbReference>
<name>A0A382IX08_9ZZZZ</name>
<dbReference type="PROSITE" id="PS01215">
    <property type="entry name" value="MRP"/>
    <property type="match status" value="1"/>
</dbReference>
<evidence type="ECO:0000256" key="4">
    <source>
        <dbReference type="ARBA" id="ARBA00023004"/>
    </source>
</evidence>
<dbReference type="Pfam" id="PF10609">
    <property type="entry name" value="ParA"/>
    <property type="match status" value="1"/>
</dbReference>
<dbReference type="InterPro" id="IPR019591">
    <property type="entry name" value="Mrp/NBP35_ATP-bd"/>
</dbReference>
<keyword evidence="1" id="KW-0479">Metal-binding</keyword>
<dbReference type="CDD" id="cd02037">
    <property type="entry name" value="Mrp_NBP35"/>
    <property type="match status" value="1"/>
</dbReference>
<dbReference type="InterPro" id="IPR044304">
    <property type="entry name" value="NUBPL-like"/>
</dbReference>
<evidence type="ECO:0000256" key="5">
    <source>
        <dbReference type="ARBA" id="ARBA00023014"/>
    </source>
</evidence>
<dbReference type="GO" id="GO:0046872">
    <property type="term" value="F:metal ion binding"/>
    <property type="evidence" value="ECO:0007669"/>
    <property type="project" value="UniProtKB-KW"/>
</dbReference>
<keyword evidence="5" id="KW-0411">Iron-sulfur</keyword>
<evidence type="ECO:0000256" key="3">
    <source>
        <dbReference type="ARBA" id="ARBA00022840"/>
    </source>
</evidence>
<evidence type="ECO:0000256" key="1">
    <source>
        <dbReference type="ARBA" id="ARBA00022723"/>
    </source>
</evidence>
<organism evidence="7">
    <name type="scientific">marine metagenome</name>
    <dbReference type="NCBI Taxonomy" id="408172"/>
    <lineage>
        <taxon>unclassified sequences</taxon>
        <taxon>metagenomes</taxon>
        <taxon>ecological metagenomes</taxon>
    </lineage>
</organism>
<dbReference type="PANTHER" id="PTHR42961">
    <property type="entry name" value="IRON-SULFUR PROTEIN NUBPL"/>
    <property type="match status" value="1"/>
</dbReference>
<dbReference type="InterPro" id="IPR027417">
    <property type="entry name" value="P-loop_NTPase"/>
</dbReference>
<keyword evidence="3" id="KW-0067">ATP-binding</keyword>
<proteinExistence type="inferred from homology"/>
<dbReference type="GO" id="GO:0051539">
    <property type="term" value="F:4 iron, 4 sulfur cluster binding"/>
    <property type="evidence" value="ECO:0007669"/>
    <property type="project" value="TreeGrafter"/>
</dbReference>